<dbReference type="GO" id="GO:0004222">
    <property type="term" value="F:metalloendopeptidase activity"/>
    <property type="evidence" value="ECO:0007669"/>
    <property type="project" value="InterPro"/>
</dbReference>
<dbReference type="HOGENOM" id="CLU_000688_16_2_10"/>
<evidence type="ECO:0000256" key="3">
    <source>
        <dbReference type="ARBA" id="ARBA00010550"/>
    </source>
</evidence>
<dbReference type="Gene3D" id="1.10.8.60">
    <property type="match status" value="1"/>
</dbReference>
<evidence type="ECO:0000256" key="16">
    <source>
        <dbReference type="SAM" id="MobiDB-lite"/>
    </source>
</evidence>
<dbReference type="GO" id="GO:0005524">
    <property type="term" value="F:ATP binding"/>
    <property type="evidence" value="ECO:0007669"/>
    <property type="project" value="UniProtKB-UniRule"/>
</dbReference>
<dbReference type="PANTHER" id="PTHR43655">
    <property type="entry name" value="ATP-DEPENDENT PROTEASE"/>
    <property type="match status" value="1"/>
</dbReference>
<feature type="binding site" evidence="14">
    <location>
        <begin position="246"/>
        <end position="253"/>
    </location>
    <ligand>
        <name>ATP</name>
        <dbReference type="ChEBI" id="CHEBI:30616"/>
    </ligand>
</feature>
<evidence type="ECO:0000256" key="9">
    <source>
        <dbReference type="ARBA" id="ARBA00022833"/>
    </source>
</evidence>
<feature type="domain" description="AAA+ ATPase" evidence="17">
    <location>
        <begin position="238"/>
        <end position="378"/>
    </location>
</feature>
<dbReference type="FunFam" id="1.20.58.760:FF:000003">
    <property type="entry name" value="AFG3-like AAA ATPase 2"/>
    <property type="match status" value="1"/>
</dbReference>
<comment type="function">
    <text evidence="14">Acts as a processive, ATP-dependent zinc metallopeptidase for both cytoplasmic and membrane proteins. Plays a role in the quality control of integral membrane proteins.</text>
</comment>
<evidence type="ECO:0000259" key="17">
    <source>
        <dbReference type="SMART" id="SM00382"/>
    </source>
</evidence>
<feature type="binding site" evidence="14">
    <location>
        <position position="545"/>
    </location>
    <ligand>
        <name>Zn(2+)</name>
        <dbReference type="ChEBI" id="CHEBI:29105"/>
        <note>catalytic</note>
    </ligand>
</feature>
<gene>
    <name evidence="14" type="primary">ftsH</name>
    <name evidence="18" type="ORF">NMS_0262</name>
</gene>
<dbReference type="EC" id="3.4.24.-" evidence="14"/>
<feature type="active site" evidence="14">
    <location>
        <position position="471"/>
    </location>
</feature>
<protein>
    <recommendedName>
        <fullName evidence="14">ATP-dependent zinc metalloprotease FtsH</fullName>
        <ecNumber evidence="14">3.4.24.-</ecNumber>
    </recommendedName>
</protein>
<keyword evidence="12 14" id="KW-0482">Metalloprotease</keyword>
<dbReference type="InterPro" id="IPR027417">
    <property type="entry name" value="P-loop_NTPase"/>
</dbReference>
<dbReference type="InterPro" id="IPR000642">
    <property type="entry name" value="Peptidase_M41"/>
</dbReference>
<evidence type="ECO:0000313" key="18">
    <source>
        <dbReference type="EMBL" id="BAO54271.1"/>
    </source>
</evidence>
<dbReference type="PROSITE" id="PS00674">
    <property type="entry name" value="AAA"/>
    <property type="match status" value="1"/>
</dbReference>
<evidence type="ECO:0000256" key="14">
    <source>
        <dbReference type="HAMAP-Rule" id="MF_01458"/>
    </source>
</evidence>
<dbReference type="HAMAP" id="MF_01458">
    <property type="entry name" value="FtsH"/>
    <property type="match status" value="1"/>
</dbReference>
<keyword evidence="18" id="KW-0131">Cell cycle</keyword>
<evidence type="ECO:0000256" key="2">
    <source>
        <dbReference type="ARBA" id="ARBA00010044"/>
    </source>
</evidence>
<dbReference type="GO" id="GO:0006508">
    <property type="term" value="P:proteolysis"/>
    <property type="evidence" value="ECO:0007669"/>
    <property type="project" value="UniProtKB-KW"/>
</dbReference>
<evidence type="ECO:0000313" key="19">
    <source>
        <dbReference type="Proteomes" id="UP000031760"/>
    </source>
</evidence>
<name>W8VZB2_9FLAO</name>
<dbReference type="SUPFAM" id="SSF52540">
    <property type="entry name" value="P-loop containing nucleoside triphosphate hydrolases"/>
    <property type="match status" value="1"/>
</dbReference>
<comment type="subcellular location">
    <subcellularLocation>
        <location evidence="14">Cell membrane</location>
        <topology evidence="14">Multi-pass membrane protein</topology>
        <orientation evidence="14">Cytoplasmic side</orientation>
    </subcellularLocation>
    <subcellularLocation>
        <location evidence="1">Membrane</location>
        <topology evidence="1">Multi-pass membrane protein</topology>
    </subcellularLocation>
</comment>
<dbReference type="SUPFAM" id="SSF140990">
    <property type="entry name" value="FtsH protease domain-like"/>
    <property type="match status" value="1"/>
</dbReference>
<dbReference type="Gene3D" id="1.20.58.760">
    <property type="entry name" value="Peptidase M41"/>
    <property type="match status" value="1"/>
</dbReference>
<keyword evidence="10 14" id="KW-0067">ATP-binding</keyword>
<feature type="transmembrane region" description="Helical" evidence="14">
    <location>
        <begin position="26"/>
        <end position="45"/>
    </location>
</feature>
<dbReference type="FunFam" id="3.40.50.300:FF:000001">
    <property type="entry name" value="ATP-dependent zinc metalloprotease FtsH"/>
    <property type="match status" value="1"/>
</dbReference>
<feature type="transmembrane region" description="Helical" evidence="14">
    <location>
        <begin position="148"/>
        <end position="168"/>
    </location>
</feature>
<dbReference type="GO" id="GO:0016887">
    <property type="term" value="F:ATP hydrolysis activity"/>
    <property type="evidence" value="ECO:0007669"/>
    <property type="project" value="UniProtKB-UniRule"/>
</dbReference>
<dbReference type="FunFam" id="1.10.8.60:FF:000019">
    <property type="entry name" value="AFG3-like AAA ATPase 2"/>
    <property type="match status" value="1"/>
</dbReference>
<evidence type="ECO:0000256" key="8">
    <source>
        <dbReference type="ARBA" id="ARBA00022801"/>
    </source>
</evidence>
<evidence type="ECO:0000256" key="12">
    <source>
        <dbReference type="ARBA" id="ARBA00023049"/>
    </source>
</evidence>
<dbReference type="GO" id="GO:0005886">
    <property type="term" value="C:plasma membrane"/>
    <property type="evidence" value="ECO:0007669"/>
    <property type="project" value="UniProtKB-SubCell"/>
</dbReference>
<dbReference type="InterPro" id="IPR003593">
    <property type="entry name" value="AAA+_ATPase"/>
</dbReference>
<keyword evidence="13 14" id="KW-0472">Membrane</keyword>
<dbReference type="Gene3D" id="3.40.1690.20">
    <property type="match status" value="1"/>
</dbReference>
<organism evidence="18 19">
    <name type="scientific">Nonlabens marinus S1-08</name>
    <dbReference type="NCBI Taxonomy" id="1454201"/>
    <lineage>
        <taxon>Bacteria</taxon>
        <taxon>Pseudomonadati</taxon>
        <taxon>Bacteroidota</taxon>
        <taxon>Flavobacteriia</taxon>
        <taxon>Flavobacteriales</taxon>
        <taxon>Flavobacteriaceae</taxon>
        <taxon>Nonlabens</taxon>
    </lineage>
</organism>
<dbReference type="GO" id="GO:0008270">
    <property type="term" value="F:zinc ion binding"/>
    <property type="evidence" value="ECO:0007669"/>
    <property type="project" value="UniProtKB-UniRule"/>
</dbReference>
<feature type="region of interest" description="Disordered" evidence="16">
    <location>
        <begin position="657"/>
        <end position="677"/>
    </location>
</feature>
<comment type="similarity">
    <text evidence="3">In the N-terminal section; belongs to the AAA ATPase family.</text>
</comment>
<dbReference type="InterPro" id="IPR003960">
    <property type="entry name" value="ATPase_AAA_CS"/>
</dbReference>
<evidence type="ECO:0000256" key="15">
    <source>
        <dbReference type="RuleBase" id="RU003651"/>
    </source>
</evidence>
<keyword evidence="11 14" id="KW-1133">Transmembrane helix</keyword>
<evidence type="ECO:0000256" key="11">
    <source>
        <dbReference type="ARBA" id="ARBA00022989"/>
    </source>
</evidence>
<comment type="similarity">
    <text evidence="2 14">In the C-terminal section; belongs to the peptidase M41 family.</text>
</comment>
<keyword evidence="14" id="KW-1003">Cell membrane</keyword>
<keyword evidence="19" id="KW-1185">Reference proteome</keyword>
<accession>W8VZB2</accession>
<dbReference type="GO" id="GO:0030163">
    <property type="term" value="P:protein catabolic process"/>
    <property type="evidence" value="ECO:0007669"/>
    <property type="project" value="UniProtKB-UniRule"/>
</dbReference>
<dbReference type="STRING" id="1454201.NMS_0262"/>
<dbReference type="InterPro" id="IPR003959">
    <property type="entry name" value="ATPase_AAA_core"/>
</dbReference>
<dbReference type="InterPro" id="IPR005936">
    <property type="entry name" value="FtsH"/>
</dbReference>
<dbReference type="SMART" id="SM00382">
    <property type="entry name" value="AAA"/>
    <property type="match status" value="1"/>
</dbReference>
<dbReference type="Pfam" id="PF17862">
    <property type="entry name" value="AAA_lid_3"/>
    <property type="match status" value="1"/>
</dbReference>
<dbReference type="CDD" id="cd19501">
    <property type="entry name" value="RecA-like_FtsH"/>
    <property type="match status" value="1"/>
</dbReference>
<keyword evidence="4 14" id="KW-0645">Protease</keyword>
<comment type="subunit">
    <text evidence="14">Homohexamer.</text>
</comment>
<dbReference type="InterPro" id="IPR050928">
    <property type="entry name" value="ATP-dep_Zn_Metalloprotease"/>
</dbReference>
<feature type="binding site" evidence="14">
    <location>
        <position position="470"/>
    </location>
    <ligand>
        <name>Zn(2+)</name>
        <dbReference type="ChEBI" id="CHEBI:29105"/>
        <note>catalytic</note>
    </ligand>
</feature>
<dbReference type="MEROPS" id="M41.A17"/>
<keyword evidence="9 14" id="KW-0862">Zinc</keyword>
<dbReference type="InterPro" id="IPR041569">
    <property type="entry name" value="AAA_lid_3"/>
</dbReference>
<evidence type="ECO:0000256" key="5">
    <source>
        <dbReference type="ARBA" id="ARBA00022692"/>
    </source>
</evidence>
<dbReference type="GO" id="GO:0004176">
    <property type="term" value="F:ATP-dependent peptidase activity"/>
    <property type="evidence" value="ECO:0007669"/>
    <property type="project" value="InterPro"/>
</dbReference>
<evidence type="ECO:0000256" key="10">
    <source>
        <dbReference type="ARBA" id="ARBA00022840"/>
    </source>
</evidence>
<feature type="compositionally biased region" description="Acidic residues" evidence="16">
    <location>
        <begin position="668"/>
        <end position="677"/>
    </location>
</feature>
<comment type="similarity">
    <text evidence="14">In the central section; belongs to the AAA ATPase family.</text>
</comment>
<dbReference type="KEGG" id="nmf:NMS_0262"/>
<keyword evidence="8 14" id="KW-0378">Hydrolase</keyword>
<dbReference type="Gene3D" id="3.40.50.300">
    <property type="entry name" value="P-loop containing nucleotide triphosphate hydrolases"/>
    <property type="match status" value="1"/>
</dbReference>
<dbReference type="RefSeq" id="WP_052476632.1">
    <property type="nucleotide sequence ID" value="NZ_AP014548.1"/>
</dbReference>
<dbReference type="Proteomes" id="UP000031760">
    <property type="component" value="Chromosome"/>
</dbReference>
<dbReference type="InterPro" id="IPR037219">
    <property type="entry name" value="Peptidase_M41-like"/>
</dbReference>
<proteinExistence type="inferred from homology"/>
<dbReference type="EMBL" id="AP014548">
    <property type="protein sequence ID" value="BAO54271.1"/>
    <property type="molecule type" value="Genomic_DNA"/>
</dbReference>
<evidence type="ECO:0000256" key="4">
    <source>
        <dbReference type="ARBA" id="ARBA00022670"/>
    </source>
</evidence>
<dbReference type="InterPro" id="IPR011546">
    <property type="entry name" value="Pept_M41_FtsH_extracell"/>
</dbReference>
<reference evidence="18 19" key="1">
    <citation type="journal article" date="2014" name="Proc. Natl. Acad. Sci. U.S.A.">
        <title>Functional characterization of flavobacteria rhodopsins reveals a unique class of light-driven chloride pump in bacteria.</title>
        <authorList>
            <person name="Yoshizawa S."/>
            <person name="Kumagai Y."/>
            <person name="Kim H."/>
            <person name="Ogura Y."/>
            <person name="Hayashi T."/>
            <person name="Iwasaki W."/>
            <person name="DeLong E.F."/>
            <person name="Kogure K."/>
        </authorList>
    </citation>
    <scope>NUCLEOTIDE SEQUENCE [LARGE SCALE GENOMIC DNA]</scope>
    <source>
        <strain evidence="18 19">S1-08</strain>
    </source>
</reference>
<evidence type="ECO:0000256" key="7">
    <source>
        <dbReference type="ARBA" id="ARBA00022741"/>
    </source>
</evidence>
<feature type="binding site" evidence="14">
    <location>
        <position position="474"/>
    </location>
    <ligand>
        <name>Zn(2+)</name>
        <dbReference type="ChEBI" id="CHEBI:29105"/>
        <note>catalytic</note>
    </ligand>
</feature>
<dbReference type="AlphaFoldDB" id="W8VZB2"/>
<comment type="similarity">
    <text evidence="15">Belongs to the AAA ATPase family.</text>
</comment>
<evidence type="ECO:0000256" key="13">
    <source>
        <dbReference type="ARBA" id="ARBA00023136"/>
    </source>
</evidence>
<sequence>MSQDTNKQNNKAPKKSGSPLNNKPKFSIWWIAVPIILVFLGYNFVSNQLSAPKATTPDEFFEYLEDGEVSKVIVVKNRSIAKVYLTDEALKLQKHNKSQKDGVLAGSDAPQYSVEYGDLTLFQNEIKETIAERNLDTTVGFNAEEDGWSSLLISILPFVLIIGIWIFLMRRMSGGAGGGAGGQIFNIGKSKAKLFDQKTDVKTTFKDVAGLEGAKEEVQEIVDFLKNPDKYTSLGGKIPKGALLIGSPGTGKTLLARAVAGEAKVPFFSLSGSDFVEMFVGVGASRVRDLFKQAKEKSPAIIFIDEIDAIGRARGKSNFSGSNDERENTLNQLLTEMDGFGTNTNVIVLAATNRGDILDKALMRAGRFDRQIYVDLPDVREREEIFEVHLRPIKKVANELDTEFLARQTPGFSGADIANVCNEAALIAARKDKKAVDKQDFLDAVDRIVGGLEKKNKLITPSEKKTIAYHEAGHATVSWMTEHAAPLVKVTIVPRGQSLGAAWYLPEERQIVRPEQMLDEMCATMGGRAAEKVMFNKISTGALSDLEKVTKQARAMVTIYGLNEKVGNITYYDSSGQQEYNMTKPYSESTAVIIDEEISKIIEEQYQRAITLLTEHKEKLTELAELLLEEEVIFKDDLEKIFGKRAFVKEEPIALKSSNRSVAKEPSDVIEDSTEEE</sequence>
<dbReference type="OrthoDB" id="9809379at2"/>
<keyword evidence="18" id="KW-0132">Cell division</keyword>
<keyword evidence="7 14" id="KW-0547">Nucleotide-binding</keyword>
<keyword evidence="5 14" id="KW-0812">Transmembrane</keyword>
<dbReference type="Pfam" id="PF00004">
    <property type="entry name" value="AAA"/>
    <property type="match status" value="1"/>
</dbReference>
<comment type="cofactor">
    <cofactor evidence="14">
        <name>Zn(2+)</name>
        <dbReference type="ChEBI" id="CHEBI:29105"/>
    </cofactor>
    <text evidence="14">Binds 1 zinc ion per subunit.</text>
</comment>
<dbReference type="Pfam" id="PF01434">
    <property type="entry name" value="Peptidase_M41"/>
    <property type="match status" value="1"/>
</dbReference>
<evidence type="ECO:0000256" key="6">
    <source>
        <dbReference type="ARBA" id="ARBA00022723"/>
    </source>
</evidence>
<keyword evidence="6 14" id="KW-0479">Metal-binding</keyword>
<dbReference type="Pfam" id="PF06480">
    <property type="entry name" value="FtsH_ext"/>
    <property type="match status" value="1"/>
</dbReference>
<evidence type="ECO:0000256" key="1">
    <source>
        <dbReference type="ARBA" id="ARBA00004141"/>
    </source>
</evidence>
<dbReference type="NCBIfam" id="TIGR01241">
    <property type="entry name" value="FtsH_fam"/>
    <property type="match status" value="1"/>
</dbReference>
<dbReference type="PANTHER" id="PTHR43655:SF2">
    <property type="entry name" value="AFG3 LIKE MATRIX AAA PEPTIDASE SUBUNIT 2, ISOFORM A"/>
    <property type="match status" value="1"/>
</dbReference>
<dbReference type="GO" id="GO:0051301">
    <property type="term" value="P:cell division"/>
    <property type="evidence" value="ECO:0007669"/>
    <property type="project" value="UniProtKB-KW"/>
</dbReference>